<evidence type="ECO:0000313" key="6">
    <source>
        <dbReference type="Proteomes" id="UP000002931"/>
    </source>
</evidence>
<evidence type="ECO:0000259" key="4">
    <source>
        <dbReference type="Pfam" id="PF01011"/>
    </source>
</evidence>
<evidence type="ECO:0000256" key="3">
    <source>
        <dbReference type="ARBA" id="ARBA00023002"/>
    </source>
</evidence>
<name>A3VEB8_9RHOB</name>
<sequence>MTPERLVAAGSEEEAANWLMVHRTYDSNRFSPLNEINASNAADLSLAFAVPIGGLEPSGFGAGYMEATPLVDNGFMYVSDPWGSPYKIDVTSGTKGQILWVCDTGIEKDPTAGVLLANRGLALHGDNVITALNDGRVVACNNETGEVAWDVQAATEPGEGFTSAPLAVGDKILVGQSYGDWATRGWLAALDAATGEEVWRFFTVPEPGQPGSETWLCEESGNPDCWKTGGAALWVTGSYDPETNTTYWGTGNPVPMFDPEFRPGDNLYSNSTIALDADTGELKWHFQYTPGDYMDYDEVGIQLLMDVTVDGEERKVLSHFGRNGIFYTLDRNSGAYIQSAQYVTELNWTEGIDPKTGMPVEYDPSKSLQTYAAGVISRGSDPIDHCPHITGGVNYYPTAYNPETGIAYGAGQEGCSEIATQEMAAEDVMPGVIFLGGTYAGSSEQTGSITAMDVTTSEQVAKQNMPYPNHSGVLVTPEVVYSGSLDGTMGAYDATTLEPLWSVNVGTSFRAPPMTYAVDGKQYVAILGGPVGGNANGHEELESMQQSNMLWVFAVN</sequence>
<evidence type="ECO:0000313" key="5">
    <source>
        <dbReference type="EMBL" id="EAQ13256.1"/>
    </source>
</evidence>
<dbReference type="Proteomes" id="UP000002931">
    <property type="component" value="Unassembled WGS sequence"/>
</dbReference>
<dbReference type="EMBL" id="AAMT01000005">
    <property type="protein sequence ID" value="EAQ13256.1"/>
    <property type="molecule type" value="Genomic_DNA"/>
</dbReference>
<dbReference type="InterPro" id="IPR018391">
    <property type="entry name" value="PQQ_b-propeller_rpt"/>
</dbReference>
<evidence type="ECO:0000256" key="1">
    <source>
        <dbReference type="ARBA" id="ARBA00001931"/>
    </source>
</evidence>
<dbReference type="InterPro" id="IPR002372">
    <property type="entry name" value="PQQ_rpt_dom"/>
</dbReference>
<dbReference type="Pfam" id="PF01011">
    <property type="entry name" value="PQQ"/>
    <property type="match status" value="2"/>
</dbReference>
<gene>
    <name evidence="5" type="ORF">RB2654_09309</name>
</gene>
<dbReference type="Gene3D" id="2.140.10.10">
    <property type="entry name" value="Quinoprotein alcohol dehydrogenase-like superfamily"/>
    <property type="match status" value="1"/>
</dbReference>
<dbReference type="AlphaFoldDB" id="A3VEB8"/>
<keyword evidence="6" id="KW-1185">Reference proteome</keyword>
<comment type="similarity">
    <text evidence="2">Belongs to the bacterial PQQ dehydrogenase family.</text>
</comment>
<keyword evidence="3 5" id="KW-0560">Oxidoreductase</keyword>
<evidence type="ECO:0000256" key="2">
    <source>
        <dbReference type="ARBA" id="ARBA00008156"/>
    </source>
</evidence>
<dbReference type="EC" id="1.1.99.-" evidence="5"/>
<dbReference type="InterPro" id="IPR011047">
    <property type="entry name" value="Quinoprotein_ADH-like_sf"/>
</dbReference>
<dbReference type="SUPFAM" id="SSF50998">
    <property type="entry name" value="Quinoprotein alcohol dehydrogenase-like"/>
    <property type="match status" value="1"/>
</dbReference>
<comment type="caution">
    <text evidence="5">The sequence shown here is derived from an EMBL/GenBank/DDBJ whole genome shotgun (WGS) entry which is preliminary data.</text>
</comment>
<dbReference type="SMART" id="SM00564">
    <property type="entry name" value="PQQ"/>
    <property type="match status" value="5"/>
</dbReference>
<dbReference type="PANTHER" id="PTHR32303:SF20">
    <property type="entry name" value="QUINOPROTEIN ETHANOL DEHYDROGENASE"/>
    <property type="match status" value="1"/>
</dbReference>
<organism evidence="5 6">
    <name type="scientific">Maritimibacter alkaliphilus HTCC2654</name>
    <dbReference type="NCBI Taxonomy" id="314271"/>
    <lineage>
        <taxon>Bacteria</taxon>
        <taxon>Pseudomonadati</taxon>
        <taxon>Pseudomonadota</taxon>
        <taxon>Alphaproteobacteria</taxon>
        <taxon>Rhodobacterales</taxon>
        <taxon>Roseobacteraceae</taxon>
        <taxon>Maritimibacter</taxon>
    </lineage>
</organism>
<comment type="cofactor">
    <cofactor evidence="1">
        <name>pyrroloquinoline quinone</name>
        <dbReference type="ChEBI" id="CHEBI:58442"/>
    </cofactor>
</comment>
<dbReference type="HOGENOM" id="CLU_018478_0_0_5"/>
<dbReference type="GO" id="GO:0016491">
    <property type="term" value="F:oxidoreductase activity"/>
    <property type="evidence" value="ECO:0007669"/>
    <property type="project" value="UniProtKB-KW"/>
</dbReference>
<proteinExistence type="inferred from homology"/>
<protein>
    <submittedName>
        <fullName evidence="5">Probable quinoprotein ethanol dehydrogenase</fullName>
        <ecNumber evidence="5">1.1.99.-</ecNumber>
    </submittedName>
</protein>
<accession>A3VEB8</accession>
<reference evidence="5 6" key="1">
    <citation type="journal article" date="2010" name="J. Bacteriol.">
        <title>Genome sequences of Pelagibaca bermudensis HTCC2601T and Maritimibacter alkaliphilus HTCC2654T, the type strains of two marine Roseobacter genera.</title>
        <authorList>
            <person name="Thrash J.C."/>
            <person name="Cho J.C."/>
            <person name="Ferriera S."/>
            <person name="Johnson J."/>
            <person name="Vergin K.L."/>
            <person name="Giovannoni S.J."/>
        </authorList>
    </citation>
    <scope>NUCLEOTIDE SEQUENCE [LARGE SCALE GENOMIC DNA]</scope>
    <source>
        <strain evidence="5 6">HTCC2654</strain>
    </source>
</reference>
<feature type="domain" description="Pyrrolo-quinoline quinone repeat" evidence="4">
    <location>
        <begin position="455"/>
        <end position="524"/>
    </location>
</feature>
<dbReference type="PANTHER" id="PTHR32303">
    <property type="entry name" value="QUINOPROTEIN ALCOHOL DEHYDROGENASE (CYTOCHROME C)"/>
    <property type="match status" value="1"/>
</dbReference>
<dbReference type="STRING" id="314271.RB2654_09309"/>
<dbReference type="eggNOG" id="COG4993">
    <property type="taxonomic scope" value="Bacteria"/>
</dbReference>
<feature type="domain" description="Pyrrolo-quinoline quinone repeat" evidence="4">
    <location>
        <begin position="18"/>
        <end position="337"/>
    </location>
</feature>